<dbReference type="AlphaFoldDB" id="A0A1C6RWY2"/>
<proteinExistence type="predicted"/>
<dbReference type="EMBL" id="FMHT01000003">
    <property type="protein sequence ID" value="SCL21530.1"/>
    <property type="molecule type" value="Genomic_DNA"/>
</dbReference>
<dbReference type="STRING" id="145857.GA0070616_2324"/>
<evidence type="ECO:0000313" key="1">
    <source>
        <dbReference type="EMBL" id="SCL21530.1"/>
    </source>
</evidence>
<protein>
    <recommendedName>
        <fullName evidence="3">Proteins of 100 residues with WXG</fullName>
    </recommendedName>
</protein>
<evidence type="ECO:0008006" key="3">
    <source>
        <dbReference type="Google" id="ProtNLM"/>
    </source>
</evidence>
<gene>
    <name evidence="1" type="ORF">GA0070616_2324</name>
</gene>
<dbReference type="Proteomes" id="UP000199699">
    <property type="component" value="Unassembled WGS sequence"/>
</dbReference>
<name>A0A1C6RWY2_9ACTN</name>
<dbReference type="OrthoDB" id="5192389at2"/>
<organism evidence="1 2">
    <name type="scientific">Micromonospora nigra</name>
    <dbReference type="NCBI Taxonomy" id="145857"/>
    <lineage>
        <taxon>Bacteria</taxon>
        <taxon>Bacillati</taxon>
        <taxon>Actinomycetota</taxon>
        <taxon>Actinomycetes</taxon>
        <taxon>Micromonosporales</taxon>
        <taxon>Micromonosporaceae</taxon>
        <taxon>Micromonospora</taxon>
    </lineage>
</organism>
<dbReference type="RefSeq" id="WP_091080616.1">
    <property type="nucleotide sequence ID" value="NZ_FMHT01000003.1"/>
</dbReference>
<accession>A0A1C6RWY2</accession>
<reference evidence="1 2" key="1">
    <citation type="submission" date="2016-06" db="EMBL/GenBank/DDBJ databases">
        <authorList>
            <person name="Kjaerup R.B."/>
            <person name="Dalgaard T.S."/>
            <person name="Juul-Madsen H.R."/>
        </authorList>
    </citation>
    <scope>NUCLEOTIDE SEQUENCE [LARGE SCALE GENOMIC DNA]</scope>
    <source>
        <strain evidence="1 2">DSM 43818</strain>
    </source>
</reference>
<keyword evidence="2" id="KW-1185">Reference proteome</keyword>
<evidence type="ECO:0000313" key="2">
    <source>
        <dbReference type="Proteomes" id="UP000199699"/>
    </source>
</evidence>
<sequence>MSDLNDTFVQPDAALDGADDLSAAGATLASRWRRLAATITTINGGSPWGTDEPGREFNKNYLDGEKPAEAVLNLGNQVVPVVEQMGPAVRGAVEGTVDTDEMTKMLFGSEDR</sequence>